<dbReference type="SUPFAM" id="SSF54373">
    <property type="entry name" value="FAD-linked reductases, C-terminal domain"/>
    <property type="match status" value="1"/>
</dbReference>
<organism evidence="5 6">
    <name type="scientific">Streptomyces malaysiense</name>
    <dbReference type="NCBI Taxonomy" id="1428626"/>
    <lineage>
        <taxon>Bacteria</taxon>
        <taxon>Bacillati</taxon>
        <taxon>Actinomycetota</taxon>
        <taxon>Actinomycetes</taxon>
        <taxon>Kitasatosporales</taxon>
        <taxon>Streptomycetaceae</taxon>
        <taxon>Streptomyces</taxon>
    </lineage>
</organism>
<protein>
    <recommendedName>
        <fullName evidence="4">Amine oxidase domain-containing protein</fullName>
    </recommendedName>
</protein>
<dbReference type="PRINTS" id="PR00757">
    <property type="entry name" value="AMINEOXDASEF"/>
</dbReference>
<gene>
    <name evidence="5" type="ORF">VT52_024835</name>
</gene>
<dbReference type="Proteomes" id="UP000034838">
    <property type="component" value="Unassembled WGS sequence"/>
</dbReference>
<dbReference type="InterPro" id="IPR002937">
    <property type="entry name" value="Amino_oxidase"/>
</dbReference>
<evidence type="ECO:0000313" key="5">
    <source>
        <dbReference type="EMBL" id="OIK24926.1"/>
    </source>
</evidence>
<dbReference type="Pfam" id="PF01593">
    <property type="entry name" value="Amino_oxidase"/>
    <property type="match status" value="1"/>
</dbReference>
<dbReference type="SUPFAM" id="SSF51905">
    <property type="entry name" value="FAD/NAD(P)-binding domain"/>
    <property type="match status" value="1"/>
</dbReference>
<evidence type="ECO:0000256" key="2">
    <source>
        <dbReference type="ARBA" id="ARBA00023002"/>
    </source>
</evidence>
<feature type="binding site" evidence="3">
    <location>
        <position position="356"/>
    </location>
    <ligand>
        <name>substrate</name>
    </ligand>
</feature>
<dbReference type="EMBL" id="LBDA02000057">
    <property type="protein sequence ID" value="OIK24926.1"/>
    <property type="molecule type" value="Genomic_DNA"/>
</dbReference>
<dbReference type="AlphaFoldDB" id="A0A1J4PXV0"/>
<feature type="binding site" evidence="3">
    <location>
        <position position="248"/>
    </location>
    <ligand>
        <name>FAD</name>
        <dbReference type="ChEBI" id="CHEBI:57692"/>
    </ligand>
</feature>
<dbReference type="InterPro" id="IPR036188">
    <property type="entry name" value="FAD/NAD-bd_sf"/>
</dbReference>
<dbReference type="Gene3D" id="3.50.50.60">
    <property type="entry name" value="FAD/NAD(P)-binding domain"/>
    <property type="match status" value="1"/>
</dbReference>
<dbReference type="PANTHER" id="PTHR10742">
    <property type="entry name" value="FLAVIN MONOAMINE OXIDASE"/>
    <property type="match status" value="1"/>
</dbReference>
<dbReference type="PROSITE" id="PS51257">
    <property type="entry name" value="PROKAR_LIPOPROTEIN"/>
    <property type="match status" value="1"/>
</dbReference>
<comment type="caution">
    <text evidence="5">The sequence shown here is derived from an EMBL/GenBank/DDBJ whole genome shotgun (WGS) entry which is preliminary data.</text>
</comment>
<accession>A0A1J4PXV0</accession>
<keyword evidence="6" id="KW-1185">Reference proteome</keyword>
<feature type="domain" description="Amine oxidase" evidence="4">
    <location>
        <begin position="52"/>
        <end position="462"/>
    </location>
</feature>
<sequence>MHRRRFLRSAGLGVPGLAALTSLSACKVGPTDVNAASASSGREQVIVVGAGISGLAAARHLADRGQDVVVLEARDRIGGRIWTSEEWAGVPLDLGASWIHGINDNPIAALAAKARARTVVTDPDSSTDYLPDGSEVDGAQEKAMERRQSKMEDALAAYQDNADEDASVRSVVERALRWSALSDDDKVLASFGLNDYEHEYSGSVNQMSALYFDSGADIKGKDVLFPRGYRQITDLLARGLPIRTGQVVKHIDWNSRGVTVGTDKDSFHADQVVVTLPLGVLQSGAVTFGPGLPASKRTAIDKLGMGVLNKCYLRFPKVFWPDTDWMTYIPELDKYGQWEQWINITRPTGQPVLLGFNAADFGRTIEGWSDTQIVDSAMGTLRTIFGSDIPAPVGHQITRWASDPYTRGSYSYNKIGSTPAMRDHLAAAVGDRVHFAGEATHRASYQTVHGAYLSGIRAAKEITD</sequence>
<dbReference type="InterPro" id="IPR050281">
    <property type="entry name" value="Flavin_monoamine_oxidase"/>
</dbReference>
<keyword evidence="2" id="KW-0560">Oxidoreductase</keyword>
<dbReference type="PANTHER" id="PTHR10742:SF410">
    <property type="entry name" value="LYSINE-SPECIFIC HISTONE DEMETHYLASE 2"/>
    <property type="match status" value="1"/>
</dbReference>
<evidence type="ECO:0000256" key="1">
    <source>
        <dbReference type="ARBA" id="ARBA00001974"/>
    </source>
</evidence>
<feature type="binding site" evidence="3">
    <location>
        <position position="53"/>
    </location>
    <ligand>
        <name>FAD</name>
        <dbReference type="ChEBI" id="CHEBI:57692"/>
    </ligand>
</feature>
<dbReference type="Gene3D" id="3.90.660.10">
    <property type="match status" value="1"/>
</dbReference>
<feature type="binding site" evidence="3">
    <location>
        <begin position="72"/>
        <end position="73"/>
    </location>
    <ligand>
        <name>FAD</name>
        <dbReference type="ChEBI" id="CHEBI:57692"/>
    </ligand>
</feature>
<dbReference type="GO" id="GO:0016491">
    <property type="term" value="F:oxidoreductase activity"/>
    <property type="evidence" value="ECO:0007669"/>
    <property type="project" value="UniProtKB-KW"/>
</dbReference>
<dbReference type="OrthoDB" id="337830at2"/>
<evidence type="ECO:0000313" key="6">
    <source>
        <dbReference type="Proteomes" id="UP000034838"/>
    </source>
</evidence>
<evidence type="ECO:0000259" key="4">
    <source>
        <dbReference type="Pfam" id="PF01593"/>
    </source>
</evidence>
<proteinExistence type="predicted"/>
<dbReference type="InterPro" id="IPR001613">
    <property type="entry name" value="Flavin_amine_oxidase"/>
</dbReference>
<evidence type="ECO:0000256" key="3">
    <source>
        <dbReference type="PIRSR" id="PIRSR601613-1"/>
    </source>
</evidence>
<reference evidence="5" key="1">
    <citation type="submission" date="2016-10" db="EMBL/GenBank/DDBJ databases">
        <title>Genome sequence of Streptomyces malaysiense MUSC 136.</title>
        <authorList>
            <person name="Lee L.-H."/>
            <person name="Ser H.-L."/>
        </authorList>
    </citation>
    <scope>NUCLEOTIDE SEQUENCE [LARGE SCALE GENOMIC DNA]</scope>
    <source>
        <strain evidence="5">MUSC 136</strain>
    </source>
</reference>
<comment type="cofactor">
    <cofactor evidence="1">
        <name>FAD</name>
        <dbReference type="ChEBI" id="CHEBI:57692"/>
    </cofactor>
</comment>
<name>A0A1J4PXV0_9ACTN</name>